<evidence type="ECO:0000313" key="7">
    <source>
        <dbReference type="Proteomes" id="UP001149090"/>
    </source>
</evidence>
<evidence type="ECO:0000256" key="5">
    <source>
        <dbReference type="SAM" id="Phobius"/>
    </source>
</evidence>
<dbReference type="GO" id="GO:0007189">
    <property type="term" value="P:adenylate cyclase-activating G protein-coupled receptor signaling pathway"/>
    <property type="evidence" value="ECO:0007669"/>
    <property type="project" value="TreeGrafter"/>
</dbReference>
<dbReference type="InterPro" id="IPR022343">
    <property type="entry name" value="GCR1-cAMP_receptor"/>
</dbReference>
<accession>A0A9Q0RBR7</accession>
<keyword evidence="2 5" id="KW-0812">Transmembrane</keyword>
<dbReference type="AlphaFoldDB" id="A0A9Q0RBR7"/>
<sequence>MIHNNLSIPTIIGSSLGMIGGLMFMIVYGLIKEIRDSGRKFIFALSVCDFLLGFSAILPGPSVNGLCQFQSFFLSFSYAGSFCFIFLLALVYFLKIFYGKNVDESRKFFIIAIIVIVVFCLISSTLFVTLGKVGSGNTHWCWIEKHRAELVVYSIIWVCLFGTVLLYSILFFKIRKEQKYSKSFQYKIFALGWIYVCTELFPSIKRARQIANPDVENNLFLDVMQSLTAPMLGIWDAVFFVFADKNVRTFIKVKCGKPKKSLNLIKNQNILMQEHLINDDPNDDLNDDN</sequence>
<proteinExistence type="predicted"/>
<dbReference type="Gene3D" id="1.20.1070.10">
    <property type="entry name" value="Rhodopsin 7-helix transmembrane proteins"/>
    <property type="match status" value="1"/>
</dbReference>
<dbReference type="Proteomes" id="UP001149090">
    <property type="component" value="Unassembled WGS sequence"/>
</dbReference>
<evidence type="ECO:0000256" key="3">
    <source>
        <dbReference type="ARBA" id="ARBA00022989"/>
    </source>
</evidence>
<feature type="transmembrane region" description="Helical" evidence="5">
    <location>
        <begin position="6"/>
        <end position="29"/>
    </location>
</feature>
<name>A0A9Q0RBR7_ANAIG</name>
<feature type="transmembrane region" description="Helical" evidence="5">
    <location>
        <begin position="41"/>
        <end position="60"/>
    </location>
</feature>
<protein>
    <submittedName>
        <fullName evidence="6">G-protein coupled receptor protein</fullName>
    </submittedName>
</protein>
<dbReference type="GO" id="GO:0005886">
    <property type="term" value="C:plasma membrane"/>
    <property type="evidence" value="ECO:0007669"/>
    <property type="project" value="TreeGrafter"/>
</dbReference>
<evidence type="ECO:0000256" key="1">
    <source>
        <dbReference type="ARBA" id="ARBA00004141"/>
    </source>
</evidence>
<keyword evidence="3 5" id="KW-1133">Transmembrane helix</keyword>
<feature type="transmembrane region" description="Helical" evidence="5">
    <location>
        <begin position="108"/>
        <end position="130"/>
    </location>
</feature>
<dbReference type="GO" id="GO:0004930">
    <property type="term" value="F:G protein-coupled receptor activity"/>
    <property type="evidence" value="ECO:0007669"/>
    <property type="project" value="TreeGrafter"/>
</dbReference>
<dbReference type="SUPFAM" id="SSF81321">
    <property type="entry name" value="Family A G protein-coupled receptor-like"/>
    <property type="match status" value="1"/>
</dbReference>
<evidence type="ECO:0000256" key="4">
    <source>
        <dbReference type="ARBA" id="ARBA00023136"/>
    </source>
</evidence>
<keyword evidence="6" id="KW-0675">Receptor</keyword>
<evidence type="ECO:0000256" key="2">
    <source>
        <dbReference type="ARBA" id="ARBA00022692"/>
    </source>
</evidence>
<dbReference type="PANTHER" id="PTHR23112:SF0">
    <property type="entry name" value="TRANSMEMBRANE PROTEIN 116"/>
    <property type="match status" value="1"/>
</dbReference>
<dbReference type="PRINTS" id="PR02001">
    <property type="entry name" value="GCR1CAMPR"/>
</dbReference>
<gene>
    <name evidence="6" type="ORF">M0811_01009</name>
</gene>
<feature type="transmembrane region" description="Helical" evidence="5">
    <location>
        <begin position="72"/>
        <end position="96"/>
    </location>
</feature>
<comment type="subcellular location">
    <subcellularLocation>
        <location evidence="1">Membrane</location>
        <topology evidence="1">Multi-pass membrane protein</topology>
    </subcellularLocation>
</comment>
<feature type="transmembrane region" description="Helical" evidence="5">
    <location>
        <begin position="150"/>
        <end position="172"/>
    </location>
</feature>
<reference evidence="6" key="1">
    <citation type="submission" date="2022-10" db="EMBL/GenBank/DDBJ databases">
        <title>Novel sulphate-reducing endosymbionts in the free-living metamonad Anaeramoeba.</title>
        <authorList>
            <person name="Jerlstrom-Hultqvist J."/>
            <person name="Cepicka I."/>
            <person name="Gallot-Lavallee L."/>
            <person name="Salas-Leiva D."/>
            <person name="Curtis B.A."/>
            <person name="Zahonova K."/>
            <person name="Pipaliya S."/>
            <person name="Dacks J."/>
            <person name="Roger A.J."/>
        </authorList>
    </citation>
    <scope>NUCLEOTIDE SEQUENCE</scope>
    <source>
        <strain evidence="6">BMAN</strain>
    </source>
</reference>
<dbReference type="OrthoDB" id="100006at2759"/>
<dbReference type="PANTHER" id="PTHR23112">
    <property type="entry name" value="G PROTEIN-COUPLED RECEPTOR 157-RELATED"/>
    <property type="match status" value="1"/>
</dbReference>
<evidence type="ECO:0000313" key="6">
    <source>
        <dbReference type="EMBL" id="KAJ5074379.1"/>
    </source>
</evidence>
<comment type="caution">
    <text evidence="6">The sequence shown here is derived from an EMBL/GenBank/DDBJ whole genome shotgun (WGS) entry which is preliminary data.</text>
</comment>
<organism evidence="6 7">
    <name type="scientific">Anaeramoeba ignava</name>
    <name type="common">Anaerobic marine amoeba</name>
    <dbReference type="NCBI Taxonomy" id="1746090"/>
    <lineage>
        <taxon>Eukaryota</taxon>
        <taxon>Metamonada</taxon>
        <taxon>Anaeramoebidae</taxon>
        <taxon>Anaeramoeba</taxon>
    </lineage>
</organism>
<keyword evidence="4 5" id="KW-0472">Membrane</keyword>
<keyword evidence="7" id="KW-1185">Reference proteome</keyword>
<dbReference type="EMBL" id="JAPDFW010000070">
    <property type="protein sequence ID" value="KAJ5074379.1"/>
    <property type="molecule type" value="Genomic_DNA"/>
</dbReference>